<evidence type="ECO:0000256" key="5">
    <source>
        <dbReference type="ARBA" id="ARBA00022618"/>
    </source>
</evidence>
<dbReference type="InterPro" id="IPR003593">
    <property type="entry name" value="AAA+_ATPase"/>
</dbReference>
<feature type="domain" description="ABC transporter" evidence="10">
    <location>
        <begin position="2"/>
        <end position="228"/>
    </location>
</feature>
<dbReference type="GO" id="GO:0005886">
    <property type="term" value="C:plasma membrane"/>
    <property type="evidence" value="ECO:0007669"/>
    <property type="project" value="UniProtKB-SubCell"/>
</dbReference>
<dbReference type="SMART" id="SM00382">
    <property type="entry name" value="AAA"/>
    <property type="match status" value="1"/>
</dbReference>
<dbReference type="Pfam" id="PF00005">
    <property type="entry name" value="ABC_tran"/>
    <property type="match status" value="1"/>
</dbReference>
<organism evidence="11">
    <name type="scientific">hydrothermal vent metagenome</name>
    <dbReference type="NCBI Taxonomy" id="652676"/>
    <lineage>
        <taxon>unclassified sequences</taxon>
        <taxon>metagenomes</taxon>
        <taxon>ecological metagenomes</taxon>
    </lineage>
</organism>
<dbReference type="EMBL" id="UOEW01000348">
    <property type="protein sequence ID" value="VAW42169.1"/>
    <property type="molecule type" value="Genomic_DNA"/>
</dbReference>
<gene>
    <name evidence="11" type="ORF">MNBD_GAMMA01-124</name>
</gene>
<name>A0A3B0VYZ5_9ZZZZ</name>
<evidence type="ECO:0000256" key="4">
    <source>
        <dbReference type="ARBA" id="ARBA00022475"/>
    </source>
</evidence>
<keyword evidence="4" id="KW-1003">Cell membrane</keyword>
<dbReference type="InterPro" id="IPR027417">
    <property type="entry name" value="P-loop_NTPase"/>
</dbReference>
<evidence type="ECO:0000259" key="10">
    <source>
        <dbReference type="PROSITE" id="PS50893"/>
    </source>
</evidence>
<keyword evidence="7" id="KW-0067">ATP-binding</keyword>
<comment type="similarity">
    <text evidence="2">Belongs to the ABC transporter superfamily.</text>
</comment>
<dbReference type="FunFam" id="3.40.50.300:FF:000056">
    <property type="entry name" value="Cell division ATP-binding protein FtsE"/>
    <property type="match status" value="1"/>
</dbReference>
<evidence type="ECO:0000256" key="7">
    <source>
        <dbReference type="ARBA" id="ARBA00022840"/>
    </source>
</evidence>
<protein>
    <recommendedName>
        <fullName evidence="3">Cell division ATP-binding protein FtsE</fullName>
    </recommendedName>
</protein>
<dbReference type="NCBIfam" id="TIGR02673">
    <property type="entry name" value="FtsE"/>
    <property type="match status" value="1"/>
</dbReference>
<dbReference type="SUPFAM" id="SSF52540">
    <property type="entry name" value="P-loop containing nucleoside triphosphate hydrolases"/>
    <property type="match status" value="1"/>
</dbReference>
<dbReference type="PANTHER" id="PTHR24220:SF470">
    <property type="entry name" value="CELL DIVISION ATP-BINDING PROTEIN FTSE"/>
    <property type="match status" value="1"/>
</dbReference>
<evidence type="ECO:0000256" key="1">
    <source>
        <dbReference type="ARBA" id="ARBA00004202"/>
    </source>
</evidence>
<comment type="subcellular location">
    <subcellularLocation>
        <location evidence="1">Cell membrane</location>
        <topology evidence="1">Peripheral membrane protein</topology>
    </subcellularLocation>
</comment>
<dbReference type="InterPro" id="IPR017871">
    <property type="entry name" value="ABC_transporter-like_CS"/>
</dbReference>
<evidence type="ECO:0000256" key="2">
    <source>
        <dbReference type="ARBA" id="ARBA00005417"/>
    </source>
</evidence>
<dbReference type="Gene3D" id="3.40.50.300">
    <property type="entry name" value="P-loop containing nucleotide triphosphate hydrolases"/>
    <property type="match status" value="1"/>
</dbReference>
<dbReference type="InterPro" id="IPR015854">
    <property type="entry name" value="ABC_transpr_LolD-like"/>
</dbReference>
<evidence type="ECO:0000256" key="3">
    <source>
        <dbReference type="ARBA" id="ARBA00020019"/>
    </source>
</evidence>
<dbReference type="InterPro" id="IPR005286">
    <property type="entry name" value="Cell_div_FtsE"/>
</dbReference>
<keyword evidence="6" id="KW-0547">Nucleotide-binding</keyword>
<dbReference type="PROSITE" id="PS00211">
    <property type="entry name" value="ABC_TRANSPORTER_1"/>
    <property type="match status" value="1"/>
</dbReference>
<evidence type="ECO:0000256" key="6">
    <source>
        <dbReference type="ARBA" id="ARBA00022741"/>
    </source>
</evidence>
<dbReference type="GO" id="GO:0005524">
    <property type="term" value="F:ATP binding"/>
    <property type="evidence" value="ECO:0007669"/>
    <property type="project" value="UniProtKB-KW"/>
</dbReference>
<dbReference type="PROSITE" id="PS50893">
    <property type="entry name" value="ABC_TRANSPORTER_2"/>
    <property type="match status" value="1"/>
</dbReference>
<keyword evidence="8" id="KW-0472">Membrane</keyword>
<dbReference type="GO" id="GO:0051301">
    <property type="term" value="P:cell division"/>
    <property type="evidence" value="ECO:0007669"/>
    <property type="project" value="UniProtKB-KW"/>
</dbReference>
<proteinExistence type="inferred from homology"/>
<dbReference type="GO" id="GO:0016887">
    <property type="term" value="F:ATP hydrolysis activity"/>
    <property type="evidence" value="ECO:0007669"/>
    <property type="project" value="InterPro"/>
</dbReference>
<dbReference type="PANTHER" id="PTHR24220">
    <property type="entry name" value="IMPORT ATP-BINDING PROTEIN"/>
    <property type="match status" value="1"/>
</dbReference>
<dbReference type="InterPro" id="IPR003439">
    <property type="entry name" value="ABC_transporter-like_ATP-bd"/>
</dbReference>
<evidence type="ECO:0000313" key="11">
    <source>
        <dbReference type="EMBL" id="VAW42169.1"/>
    </source>
</evidence>
<evidence type="ECO:0000256" key="8">
    <source>
        <dbReference type="ARBA" id="ARBA00023136"/>
    </source>
</evidence>
<dbReference type="AlphaFoldDB" id="A0A3B0VYZ5"/>
<reference evidence="11" key="1">
    <citation type="submission" date="2018-06" db="EMBL/GenBank/DDBJ databases">
        <authorList>
            <person name="Zhirakovskaya E."/>
        </authorList>
    </citation>
    <scope>NUCLEOTIDE SEQUENCE</scope>
</reference>
<evidence type="ECO:0000256" key="9">
    <source>
        <dbReference type="ARBA" id="ARBA00023306"/>
    </source>
</evidence>
<keyword evidence="5" id="KW-0132">Cell division</keyword>
<keyword evidence="9" id="KW-0131">Cell cycle</keyword>
<accession>A0A3B0VYZ5</accession>
<sequence length="228" mass="25271">MISFNRVSKKYGKDNKALSDVSFTIEAGEMLFLTGHSGAGKTTILRLLMLMQSASYGQITVKGQNLSSLNSSKIATYRRNIGMIFQDHRLLNNKTVLENIALSLQIRGYSDSASYKLSRAALVQVGIGEKANFFPLELSSGQQQRVGIARAFVAKPDIILADEPTGNLDPDLSLELMQIFENLNKQGTTILIASHDLFLIKRLQKRVLVLDKGELIDDFSPQNDMYSP</sequence>
<dbReference type="GO" id="GO:0022857">
    <property type="term" value="F:transmembrane transporter activity"/>
    <property type="evidence" value="ECO:0007669"/>
    <property type="project" value="TreeGrafter"/>
</dbReference>